<evidence type="ECO:0000313" key="2">
    <source>
        <dbReference type="Proteomes" id="UP001056120"/>
    </source>
</evidence>
<comment type="caution">
    <text evidence="1">The sequence shown here is derived from an EMBL/GenBank/DDBJ whole genome shotgun (WGS) entry which is preliminary data.</text>
</comment>
<reference evidence="1 2" key="2">
    <citation type="journal article" date="2022" name="Mol. Ecol. Resour.">
        <title>The genomes of chicory, endive, great burdock and yacon provide insights into Asteraceae paleo-polyploidization history and plant inulin production.</title>
        <authorList>
            <person name="Fan W."/>
            <person name="Wang S."/>
            <person name="Wang H."/>
            <person name="Wang A."/>
            <person name="Jiang F."/>
            <person name="Liu H."/>
            <person name="Zhao H."/>
            <person name="Xu D."/>
            <person name="Zhang Y."/>
        </authorList>
    </citation>
    <scope>NUCLEOTIDE SEQUENCE [LARGE SCALE GENOMIC DNA]</scope>
    <source>
        <strain evidence="2">cv. Yunnan</strain>
        <tissue evidence="1">Leaves</tissue>
    </source>
</reference>
<accession>A0ACB9I278</accession>
<dbReference type="Proteomes" id="UP001056120">
    <property type="component" value="Linkage Group LG10"/>
</dbReference>
<reference evidence="2" key="1">
    <citation type="journal article" date="2022" name="Mol. Ecol. Resour.">
        <title>The genomes of chicory, endive, great burdock and yacon provide insights into Asteraceae palaeo-polyploidization history and plant inulin production.</title>
        <authorList>
            <person name="Fan W."/>
            <person name="Wang S."/>
            <person name="Wang H."/>
            <person name="Wang A."/>
            <person name="Jiang F."/>
            <person name="Liu H."/>
            <person name="Zhao H."/>
            <person name="Xu D."/>
            <person name="Zhang Y."/>
        </authorList>
    </citation>
    <scope>NUCLEOTIDE SEQUENCE [LARGE SCALE GENOMIC DNA]</scope>
    <source>
        <strain evidence="2">cv. Yunnan</strain>
    </source>
</reference>
<name>A0ACB9I278_9ASTR</name>
<dbReference type="EMBL" id="CM042027">
    <property type="protein sequence ID" value="KAI3802162.1"/>
    <property type="molecule type" value="Genomic_DNA"/>
</dbReference>
<proteinExistence type="predicted"/>
<gene>
    <name evidence="1" type="ORF">L1987_30291</name>
</gene>
<protein>
    <submittedName>
        <fullName evidence="1">Uncharacterized protein</fullName>
    </submittedName>
</protein>
<keyword evidence="2" id="KW-1185">Reference proteome</keyword>
<sequence length="219" mass="25007">MFGARNKRARVDELTICKKCGKEHAGECRLGSNLCFKCGKIGHYSLECPQHFKCYNCGDAGHLSRECPKPKIGETGKVKSTEKKDERPRAKTRVYALTQDQARVDPDIVSAQILCKRKIIRLKAPYGSEVEVLGERNDPMPSIISMIKAADNMRRGCKAYLVYVIDKCKEVKELDDVPMVREYPEVFPEDLPGIPPDREIEFRIDLVPYVQPWLRLHID</sequence>
<organism evidence="1 2">
    <name type="scientific">Smallanthus sonchifolius</name>
    <dbReference type="NCBI Taxonomy" id="185202"/>
    <lineage>
        <taxon>Eukaryota</taxon>
        <taxon>Viridiplantae</taxon>
        <taxon>Streptophyta</taxon>
        <taxon>Embryophyta</taxon>
        <taxon>Tracheophyta</taxon>
        <taxon>Spermatophyta</taxon>
        <taxon>Magnoliopsida</taxon>
        <taxon>eudicotyledons</taxon>
        <taxon>Gunneridae</taxon>
        <taxon>Pentapetalae</taxon>
        <taxon>asterids</taxon>
        <taxon>campanulids</taxon>
        <taxon>Asterales</taxon>
        <taxon>Asteraceae</taxon>
        <taxon>Asteroideae</taxon>
        <taxon>Heliantheae alliance</taxon>
        <taxon>Millerieae</taxon>
        <taxon>Smallanthus</taxon>
    </lineage>
</organism>
<evidence type="ECO:0000313" key="1">
    <source>
        <dbReference type="EMBL" id="KAI3802162.1"/>
    </source>
</evidence>